<evidence type="ECO:0000313" key="2">
    <source>
        <dbReference type="EMBL" id="TFF73952.1"/>
    </source>
</evidence>
<dbReference type="AlphaFoldDB" id="A0A5F0K3Y5"/>
<sequence>MTTSKRVTTDDHQPKRFRPHGLVEYVVLDNILVCEAIGPFNLELIGSAVSVESPLIDTLVKQGKWGDVVVFKQSAMASLEVLSSLTGYLRSLSTSMKMPSATALVISPKIEGSRIMTPHYRKCYADAGVEVAVFDDVDAALAWMQNRLGSSPAR</sequence>
<reference evidence="2 4" key="1">
    <citation type="submission" date="2018-06" db="EMBL/GenBank/DDBJ databases">
        <title>Occurrence of a novel blaKPC-2- and qnrS2- harbouring IncP6 plasmid from Aeromonas taiwanensis isolates recovered from the river sediments.</title>
        <authorList>
            <person name="Zheng B."/>
            <person name="Yu X."/>
            <person name="Xiao Y."/>
        </authorList>
    </citation>
    <scope>NUCLEOTIDE SEQUENCE [LARGE SCALE GENOMIC DNA]</scope>
    <source>
        <strain evidence="1 3">1713</strain>
        <strain evidence="2 4">198</strain>
    </source>
</reference>
<gene>
    <name evidence="1" type="ORF">DRM93_20720</name>
    <name evidence="2" type="ORF">DRM94_20720</name>
</gene>
<evidence type="ECO:0000313" key="3">
    <source>
        <dbReference type="Proteomes" id="UP000297720"/>
    </source>
</evidence>
<dbReference type="EMBL" id="QORL01000065">
    <property type="protein sequence ID" value="TFF70882.1"/>
    <property type="molecule type" value="Genomic_DNA"/>
</dbReference>
<name>A0A5F0K3Y5_9GAMM</name>
<evidence type="ECO:0000313" key="4">
    <source>
        <dbReference type="Proteomes" id="UP000297914"/>
    </source>
</evidence>
<evidence type="ECO:0000313" key="1">
    <source>
        <dbReference type="EMBL" id="TFF70882.1"/>
    </source>
</evidence>
<dbReference type="Proteomes" id="UP000297914">
    <property type="component" value="Unassembled WGS sequence"/>
</dbReference>
<evidence type="ECO:0008006" key="5">
    <source>
        <dbReference type="Google" id="ProtNLM"/>
    </source>
</evidence>
<dbReference type="Proteomes" id="UP000297720">
    <property type="component" value="Unassembled WGS sequence"/>
</dbReference>
<organism evidence="2 4">
    <name type="scientific">Aeromonas taiwanensis</name>
    <dbReference type="NCBI Taxonomy" id="633417"/>
    <lineage>
        <taxon>Bacteria</taxon>
        <taxon>Pseudomonadati</taxon>
        <taxon>Pseudomonadota</taxon>
        <taxon>Gammaproteobacteria</taxon>
        <taxon>Aeromonadales</taxon>
        <taxon>Aeromonadaceae</taxon>
        <taxon>Aeromonas</taxon>
    </lineage>
</organism>
<comment type="caution">
    <text evidence="2">The sequence shown here is derived from an EMBL/GenBank/DDBJ whole genome shotgun (WGS) entry which is preliminary data.</text>
</comment>
<proteinExistence type="predicted"/>
<accession>A0A5F0K3Y5</accession>
<dbReference type="RefSeq" id="WP_134697221.1">
    <property type="nucleotide sequence ID" value="NZ_CALKSX010000273.1"/>
</dbReference>
<dbReference type="EMBL" id="QORK01000065">
    <property type="protein sequence ID" value="TFF73952.1"/>
    <property type="molecule type" value="Genomic_DNA"/>
</dbReference>
<keyword evidence="3" id="KW-1185">Reference proteome</keyword>
<protein>
    <recommendedName>
        <fullName evidence="5">STAS/SEC14 domain-containing protein</fullName>
    </recommendedName>
</protein>